<dbReference type="Gene3D" id="3.40.1260.10">
    <property type="entry name" value="DsrEFH-like"/>
    <property type="match status" value="1"/>
</dbReference>
<reference evidence="5 6" key="1">
    <citation type="submission" date="2019-04" db="EMBL/GenBank/DDBJ databases">
        <authorList>
            <person name="Park S."/>
            <person name="Yoon J.-H."/>
        </authorList>
    </citation>
    <scope>NUCLEOTIDE SEQUENCE [LARGE SCALE GENOMIC DNA]</scope>
    <source>
        <strain evidence="5 6">HJM-18</strain>
    </source>
</reference>
<accession>A0A4Z1BU55</accession>
<keyword evidence="6" id="KW-1185">Reference proteome</keyword>
<comment type="caution">
    <text evidence="5">The sequence shown here is derived from an EMBL/GenBank/DDBJ whole genome shotgun (WGS) entry which is preliminary data.</text>
</comment>
<dbReference type="Proteomes" id="UP000298325">
    <property type="component" value="Unassembled WGS sequence"/>
</dbReference>
<dbReference type="RefSeq" id="WP_135802011.1">
    <property type="nucleotide sequence ID" value="NZ_SRPF01000001.1"/>
</dbReference>
<dbReference type="AlphaFoldDB" id="A0A4Z1BU55"/>
<evidence type="ECO:0000313" key="6">
    <source>
        <dbReference type="Proteomes" id="UP000298325"/>
    </source>
</evidence>
<dbReference type="GO" id="GO:0097163">
    <property type="term" value="F:sulfur carrier activity"/>
    <property type="evidence" value="ECO:0007669"/>
    <property type="project" value="TreeGrafter"/>
</dbReference>
<dbReference type="GO" id="GO:0016783">
    <property type="term" value="F:sulfurtransferase activity"/>
    <property type="evidence" value="ECO:0007669"/>
    <property type="project" value="InterPro"/>
</dbReference>
<dbReference type="OrthoDB" id="9787483at2"/>
<comment type="subcellular location">
    <subcellularLocation>
        <location evidence="1">Cytoplasm</location>
    </subcellularLocation>
</comment>
<dbReference type="NCBIfam" id="NF001237">
    <property type="entry name" value="PRK00207.1"/>
    <property type="match status" value="1"/>
</dbReference>
<dbReference type="PANTHER" id="PTHR34874">
    <property type="entry name" value="PROTEIN YCHN"/>
    <property type="match status" value="1"/>
</dbReference>
<dbReference type="InterPro" id="IPR003787">
    <property type="entry name" value="Sulphur_relay_DsrE/F-like"/>
</dbReference>
<dbReference type="EMBL" id="SRPF01000001">
    <property type="protein sequence ID" value="TGN41625.1"/>
    <property type="molecule type" value="Genomic_DNA"/>
</dbReference>
<dbReference type="GO" id="GO:1990228">
    <property type="term" value="C:sulfurtransferase complex"/>
    <property type="evidence" value="ECO:0007669"/>
    <property type="project" value="TreeGrafter"/>
</dbReference>
<evidence type="ECO:0000256" key="1">
    <source>
        <dbReference type="ARBA" id="ARBA00004496"/>
    </source>
</evidence>
<evidence type="ECO:0000256" key="3">
    <source>
        <dbReference type="ARBA" id="ARBA00022490"/>
    </source>
</evidence>
<evidence type="ECO:0000313" key="5">
    <source>
        <dbReference type="EMBL" id="TGN41625.1"/>
    </source>
</evidence>
<evidence type="ECO:0000256" key="2">
    <source>
        <dbReference type="ARBA" id="ARBA00007067"/>
    </source>
</evidence>
<sequence>MINRLIEQTETPARAGVFTLVITGAPYSSQAPQTALHFASAAVAAGKKIDRVFLYGDGVHLASSLAAPPSDETDLARSWSEFLLANQIPAVACIASALRRGLVNEAESKRYQLPAANLREPFEIAGLGEWVDSVASDSRILYFHRGS</sequence>
<organism evidence="5 6">
    <name type="scientific">Marinobacter confluentis</name>
    <dbReference type="NCBI Taxonomy" id="1697557"/>
    <lineage>
        <taxon>Bacteria</taxon>
        <taxon>Pseudomonadati</taxon>
        <taxon>Pseudomonadota</taxon>
        <taxon>Gammaproteobacteria</taxon>
        <taxon>Pseudomonadales</taxon>
        <taxon>Marinobacteraceae</taxon>
        <taxon>Marinobacter</taxon>
    </lineage>
</organism>
<dbReference type="SUPFAM" id="SSF75169">
    <property type="entry name" value="DsrEFH-like"/>
    <property type="match status" value="1"/>
</dbReference>
<dbReference type="InterPro" id="IPR017463">
    <property type="entry name" value="Sulphur_relay_TusD/DsrE"/>
</dbReference>
<comment type="similarity">
    <text evidence="2">Belongs to the DsrE/TusD family.</text>
</comment>
<name>A0A4Z1BU55_9GAMM</name>
<dbReference type="NCBIfam" id="TIGR03012">
    <property type="entry name" value="sulf_tusD_dsrE"/>
    <property type="match status" value="1"/>
</dbReference>
<keyword evidence="4 5" id="KW-0808">Transferase</keyword>
<gene>
    <name evidence="5" type="primary">tusD</name>
    <name evidence="5" type="ORF">E5Q11_03600</name>
</gene>
<dbReference type="GO" id="GO:0002143">
    <property type="term" value="P:tRNA wobble position uridine thiolation"/>
    <property type="evidence" value="ECO:0007669"/>
    <property type="project" value="TreeGrafter"/>
</dbReference>
<protein>
    <submittedName>
        <fullName evidence="5">Sulfurtransferase complex subunit TusD</fullName>
    </submittedName>
</protein>
<keyword evidence="3" id="KW-0963">Cytoplasm</keyword>
<dbReference type="PANTHER" id="PTHR34874:SF3">
    <property type="entry name" value="SULFURTRANSFERASE TUSD"/>
    <property type="match status" value="1"/>
</dbReference>
<evidence type="ECO:0000256" key="4">
    <source>
        <dbReference type="ARBA" id="ARBA00022679"/>
    </source>
</evidence>
<dbReference type="InterPro" id="IPR027396">
    <property type="entry name" value="DsrEFH-like"/>
</dbReference>
<proteinExistence type="inferred from homology"/>
<dbReference type="Pfam" id="PF02635">
    <property type="entry name" value="DsrE"/>
    <property type="match status" value="1"/>
</dbReference>